<dbReference type="EMBL" id="VFOM01000001">
    <property type="protein sequence ID" value="TQL47360.1"/>
    <property type="molecule type" value="Genomic_DNA"/>
</dbReference>
<comment type="caution">
    <text evidence="2">The sequence shown here is derived from an EMBL/GenBank/DDBJ whole genome shotgun (WGS) entry which is preliminary data.</text>
</comment>
<feature type="transmembrane region" description="Helical" evidence="1">
    <location>
        <begin position="20"/>
        <end position="37"/>
    </location>
</feature>
<keyword evidence="1" id="KW-0472">Membrane</keyword>
<evidence type="ECO:0000256" key="1">
    <source>
        <dbReference type="SAM" id="Phobius"/>
    </source>
</evidence>
<evidence type="ECO:0000313" key="3">
    <source>
        <dbReference type="Proteomes" id="UP000317998"/>
    </source>
</evidence>
<reference evidence="2 3" key="1">
    <citation type="submission" date="2019-06" db="EMBL/GenBank/DDBJ databases">
        <title>Sequencing the genomes of 1000 actinobacteria strains.</title>
        <authorList>
            <person name="Klenk H.-P."/>
        </authorList>
    </citation>
    <scope>NUCLEOTIDE SEQUENCE [LARGE SCALE GENOMIC DNA]</scope>
    <source>
        <strain evidence="2 3">DSM 26477</strain>
    </source>
</reference>
<keyword evidence="1" id="KW-0812">Transmembrane</keyword>
<evidence type="ECO:0000313" key="2">
    <source>
        <dbReference type="EMBL" id="TQL47360.1"/>
    </source>
</evidence>
<feature type="transmembrane region" description="Helical" evidence="1">
    <location>
        <begin position="44"/>
        <end position="64"/>
    </location>
</feature>
<proteinExistence type="predicted"/>
<dbReference type="AlphaFoldDB" id="A0A542YGZ4"/>
<keyword evidence="1" id="KW-1133">Transmembrane helix</keyword>
<feature type="transmembrane region" description="Helical" evidence="1">
    <location>
        <begin position="198"/>
        <end position="219"/>
    </location>
</feature>
<dbReference type="Proteomes" id="UP000317998">
    <property type="component" value="Unassembled WGS sequence"/>
</dbReference>
<dbReference type="InterPro" id="IPR025498">
    <property type="entry name" value="DUF4389"/>
</dbReference>
<accession>A0A542YGZ4</accession>
<dbReference type="Pfam" id="PF14333">
    <property type="entry name" value="DUF4389"/>
    <property type="match status" value="2"/>
</dbReference>
<feature type="transmembrane region" description="Helical" evidence="1">
    <location>
        <begin position="225"/>
        <end position="247"/>
    </location>
</feature>
<feature type="transmembrane region" description="Helical" evidence="1">
    <location>
        <begin position="106"/>
        <end position="132"/>
    </location>
</feature>
<keyword evidence="3" id="KW-1185">Reference proteome</keyword>
<protein>
    <submittedName>
        <fullName evidence="2">Uncharacterized protein DUF4389</fullName>
    </submittedName>
</protein>
<gene>
    <name evidence="2" type="ORF">FB562_0416</name>
</gene>
<organism evidence="2 3">
    <name type="scientific">Homoserinimonas aerilata</name>
    <dbReference type="NCBI Taxonomy" id="1162970"/>
    <lineage>
        <taxon>Bacteria</taxon>
        <taxon>Bacillati</taxon>
        <taxon>Actinomycetota</taxon>
        <taxon>Actinomycetes</taxon>
        <taxon>Micrococcales</taxon>
        <taxon>Microbacteriaceae</taxon>
        <taxon>Homoserinimonas</taxon>
    </lineage>
</organism>
<sequence>MTTTPEIVETPRQRMSGLHLALLVIGVLLSGGMSQLFREPDHFWLALAGVVVATPLILFGAHGLGRSIRLDSPGAATDASYPARLEGQLDPALSRGLWLVKWLLAIPHYIVLAILWTAFPVVVLASAIMILFTGRYPRGFFEYVVGVLRWSWRVTFYATGVLATDKYPPFTLARTDFAATFDVDYPERLNRGLVLVKSWLLALPHLLIIGLLSGSFWFASDGPASAGLVGLLVFIAAIGLLFTGAYLRGLFDLVMGIHRWVYRVFAYTSLLRDEYPPFRLDQGAAEQLAD</sequence>
<name>A0A542YGZ4_9MICO</name>
<dbReference type="OrthoDB" id="156718at2"/>